<evidence type="ECO:0000313" key="2">
    <source>
        <dbReference type="Proteomes" id="UP000827092"/>
    </source>
</evidence>
<name>A0AAV6TCU1_9ARAC</name>
<dbReference type="Proteomes" id="UP000827092">
    <property type="component" value="Unassembled WGS sequence"/>
</dbReference>
<dbReference type="EMBL" id="JAFNEN010007044">
    <property type="protein sequence ID" value="KAG8155706.1"/>
    <property type="molecule type" value="Genomic_DNA"/>
</dbReference>
<keyword evidence="2" id="KW-1185">Reference proteome</keyword>
<reference evidence="1 2" key="1">
    <citation type="journal article" date="2022" name="Nat. Ecol. Evol.">
        <title>A masculinizing supergene underlies an exaggerated male reproductive morph in a spider.</title>
        <authorList>
            <person name="Hendrickx F."/>
            <person name="De Corte Z."/>
            <person name="Sonet G."/>
            <person name="Van Belleghem S.M."/>
            <person name="Kostlbacher S."/>
            <person name="Vangestel C."/>
        </authorList>
    </citation>
    <scope>NUCLEOTIDE SEQUENCE [LARGE SCALE GENOMIC DNA]</scope>
    <source>
        <strain evidence="1">W744_W776</strain>
    </source>
</reference>
<proteinExistence type="predicted"/>
<comment type="caution">
    <text evidence="1">The sequence shown here is derived from an EMBL/GenBank/DDBJ whole genome shotgun (WGS) entry which is preliminary data.</text>
</comment>
<protein>
    <submittedName>
        <fullName evidence="1">Uncharacterized protein</fullName>
    </submittedName>
</protein>
<gene>
    <name evidence="1" type="ORF">JTE90_022950</name>
</gene>
<dbReference type="AlphaFoldDB" id="A0AAV6TCU1"/>
<organism evidence="1 2">
    <name type="scientific">Oedothorax gibbosus</name>
    <dbReference type="NCBI Taxonomy" id="931172"/>
    <lineage>
        <taxon>Eukaryota</taxon>
        <taxon>Metazoa</taxon>
        <taxon>Ecdysozoa</taxon>
        <taxon>Arthropoda</taxon>
        <taxon>Chelicerata</taxon>
        <taxon>Arachnida</taxon>
        <taxon>Araneae</taxon>
        <taxon>Araneomorphae</taxon>
        <taxon>Entelegynae</taxon>
        <taxon>Araneoidea</taxon>
        <taxon>Linyphiidae</taxon>
        <taxon>Erigoninae</taxon>
        <taxon>Oedothorax</taxon>
    </lineage>
</organism>
<accession>A0AAV6TCU1</accession>
<evidence type="ECO:0000313" key="1">
    <source>
        <dbReference type="EMBL" id="KAG8155706.1"/>
    </source>
</evidence>
<sequence length="77" mass="8472">MHPFPLNKTFKGLSPCTTPGQLAGCPEKGTKLFFPSGCCAGAAAEWAPLWIQMSWWGAPPALWVAILPRENLRFKNE</sequence>